<evidence type="ECO:0000313" key="8">
    <source>
        <dbReference type="EMBL" id="PIQ74586.1"/>
    </source>
</evidence>
<comment type="similarity">
    <text evidence="2">Belongs to the UPF0718 family.</text>
</comment>
<name>A0A2H0KR18_9BACT</name>
<comment type="caution">
    <text evidence="8">The sequence shown here is derived from an EMBL/GenBank/DDBJ whole genome shotgun (WGS) entry which is preliminary data.</text>
</comment>
<keyword evidence="4 7" id="KW-0812">Transmembrane</keyword>
<feature type="transmembrane region" description="Helical" evidence="7">
    <location>
        <begin position="33"/>
        <end position="55"/>
    </location>
</feature>
<feature type="transmembrane region" description="Helical" evidence="7">
    <location>
        <begin position="109"/>
        <end position="133"/>
    </location>
</feature>
<evidence type="ECO:0000256" key="3">
    <source>
        <dbReference type="ARBA" id="ARBA00022475"/>
    </source>
</evidence>
<feature type="transmembrane region" description="Helical" evidence="7">
    <location>
        <begin position="300"/>
        <end position="319"/>
    </location>
</feature>
<evidence type="ECO:0000256" key="5">
    <source>
        <dbReference type="ARBA" id="ARBA00022989"/>
    </source>
</evidence>
<proteinExistence type="inferred from homology"/>
<feature type="transmembrane region" description="Helical" evidence="7">
    <location>
        <begin position="76"/>
        <end position="103"/>
    </location>
</feature>
<dbReference type="Pfam" id="PF03773">
    <property type="entry name" value="ArsP_1"/>
    <property type="match status" value="1"/>
</dbReference>
<keyword evidence="3" id="KW-1003">Cell membrane</keyword>
<accession>A0A2H0KR18</accession>
<evidence type="ECO:0000256" key="6">
    <source>
        <dbReference type="ARBA" id="ARBA00023136"/>
    </source>
</evidence>
<comment type="subcellular location">
    <subcellularLocation>
        <location evidence="1">Cell membrane</location>
        <topology evidence="1">Multi-pass membrane protein</topology>
    </subcellularLocation>
</comment>
<dbReference type="PANTHER" id="PTHR42775:SF2">
    <property type="entry name" value="PERMEASE"/>
    <property type="match status" value="1"/>
</dbReference>
<dbReference type="EMBL" id="PCVN01000035">
    <property type="protein sequence ID" value="PIQ74586.1"/>
    <property type="molecule type" value="Genomic_DNA"/>
</dbReference>
<reference evidence="8 9" key="1">
    <citation type="submission" date="2017-09" db="EMBL/GenBank/DDBJ databases">
        <title>Depth-based differentiation of microbial function through sediment-hosted aquifers and enrichment of novel symbionts in the deep terrestrial subsurface.</title>
        <authorList>
            <person name="Probst A.J."/>
            <person name="Ladd B."/>
            <person name="Jarett J.K."/>
            <person name="Geller-Mcgrath D.E."/>
            <person name="Sieber C.M."/>
            <person name="Emerson J.B."/>
            <person name="Anantharaman K."/>
            <person name="Thomas B.C."/>
            <person name="Malmstrom R."/>
            <person name="Stieglmeier M."/>
            <person name="Klingl A."/>
            <person name="Woyke T."/>
            <person name="Ryan C.M."/>
            <person name="Banfield J.F."/>
        </authorList>
    </citation>
    <scope>NUCLEOTIDE SEQUENCE [LARGE SCALE GENOMIC DNA]</scope>
    <source>
        <strain evidence="8">CG11_big_fil_rev_8_21_14_0_20_44_10</strain>
    </source>
</reference>
<evidence type="ECO:0000313" key="9">
    <source>
        <dbReference type="Proteomes" id="UP000231550"/>
    </source>
</evidence>
<keyword evidence="6 7" id="KW-0472">Membrane</keyword>
<dbReference type="InterPro" id="IPR053166">
    <property type="entry name" value="UPF0718_permease"/>
</dbReference>
<organism evidence="8 9">
    <name type="scientific">Candidatus Portnoybacteria bacterium CG11_big_fil_rev_8_21_14_0_20_44_10</name>
    <dbReference type="NCBI Taxonomy" id="1974818"/>
    <lineage>
        <taxon>Bacteria</taxon>
        <taxon>Candidatus Portnoyibacteriota</taxon>
    </lineage>
</organism>
<evidence type="ECO:0000256" key="4">
    <source>
        <dbReference type="ARBA" id="ARBA00022692"/>
    </source>
</evidence>
<evidence type="ECO:0008006" key="10">
    <source>
        <dbReference type="Google" id="ProtNLM"/>
    </source>
</evidence>
<feature type="transmembrane region" description="Helical" evidence="7">
    <location>
        <begin position="237"/>
        <end position="262"/>
    </location>
</feature>
<keyword evidence="5 7" id="KW-1133">Transmembrane helix</keyword>
<protein>
    <recommendedName>
        <fullName evidence="10">Permease</fullName>
    </recommendedName>
</protein>
<evidence type="ECO:0000256" key="7">
    <source>
        <dbReference type="SAM" id="Phobius"/>
    </source>
</evidence>
<dbReference type="PANTHER" id="PTHR42775">
    <property type="entry name" value="PERMEASE RV2963-RELATED"/>
    <property type="match status" value="1"/>
</dbReference>
<gene>
    <name evidence="8" type="ORF">COV85_01310</name>
</gene>
<dbReference type="Proteomes" id="UP000231550">
    <property type="component" value="Unassembled WGS sequence"/>
</dbReference>
<dbReference type="GO" id="GO:0005886">
    <property type="term" value="C:plasma membrane"/>
    <property type="evidence" value="ECO:0007669"/>
    <property type="project" value="UniProtKB-SubCell"/>
</dbReference>
<sequence length="324" mass="36273">MDIFYPIKIFADWIAFDVFGIEQTTHLGDSINFFIYDSLKIIILLLIINYFMAIVRHYLPVEKLRDFLASRKWYGLDYFFASVFGTITPFCSCSSIPLFIGFIEAGIPLGVTLSFLITSPLVNQVAVVLFAGLFGWKITILYVISAMLLGIFGGFVLGKLKLEKYVADYVWNIKSQKLETKNNKEKFSALIKKFWHEGFDLTKKITPYVLLGIAVGAVIHGYVPAGFFENYIKADNLFAVPIAAIVAVPMYANAVGVIPIMQSLVEKGIPLGTALAFMMAVVGLSLPEALILKRVMKMKLLIYFFGITTINIIIIGYLFNAFVK</sequence>
<evidence type="ECO:0000256" key="1">
    <source>
        <dbReference type="ARBA" id="ARBA00004651"/>
    </source>
</evidence>
<feature type="transmembrane region" description="Helical" evidence="7">
    <location>
        <begin position="268"/>
        <end position="288"/>
    </location>
</feature>
<dbReference type="InterPro" id="IPR005524">
    <property type="entry name" value="DUF318"/>
</dbReference>
<feature type="transmembrane region" description="Helical" evidence="7">
    <location>
        <begin position="140"/>
        <end position="158"/>
    </location>
</feature>
<feature type="transmembrane region" description="Helical" evidence="7">
    <location>
        <begin position="205"/>
        <end position="225"/>
    </location>
</feature>
<evidence type="ECO:0000256" key="2">
    <source>
        <dbReference type="ARBA" id="ARBA00006386"/>
    </source>
</evidence>
<dbReference type="AlphaFoldDB" id="A0A2H0KR18"/>